<proteinExistence type="predicted"/>
<sequence length="330" mass="36426">MADLFKRQANLQQIGPHSYTTSHDADWTVGPTLHGGSVAAVIHLAATTHFATTLKKYNQPDVLTLHIEFLRYCVPNDLEITITDLKRGAVHCTIQLQLSQEGQLKAIATATSTNFNEPLGPTVTTDWILDPPPKPTPNFAKIKASEPDENWIPGRIAGEVIPISRHMLVLSPRGGFPVAGMCEAWNGFTAEAMDATCVTLLCDMMPSMSDTLLRNGGMYDAHSKFATMEKWAEKNPGVVCEMTNSLAEAADASLFENTLSMNIEFKKRIPEAGLQWAFTRATTKKMDGGRMDLDITICDEQMELICNARQVILVLDAKKRFRRAEGNSKM</sequence>
<dbReference type="InterPro" id="IPR042171">
    <property type="entry name" value="Acyl-CoA_hotdog"/>
</dbReference>
<name>A0A0P7BX74_9HYPO</name>
<dbReference type="InterPro" id="IPR049449">
    <property type="entry name" value="TesB_ACOT8-like_N"/>
</dbReference>
<feature type="domain" description="Acyl-CoA thioesterase-like N-terminal HotDog" evidence="1">
    <location>
        <begin position="24"/>
        <end position="111"/>
    </location>
</feature>
<keyword evidence="4" id="KW-1185">Reference proteome</keyword>
<dbReference type="OrthoDB" id="2532955at2759"/>
<dbReference type="InterPro" id="IPR029069">
    <property type="entry name" value="HotDog_dom_sf"/>
</dbReference>
<dbReference type="Gene3D" id="2.40.160.210">
    <property type="entry name" value="Acyl-CoA thioesterase, double hotdog domain"/>
    <property type="match status" value="1"/>
</dbReference>
<evidence type="ECO:0000313" key="4">
    <source>
        <dbReference type="Proteomes" id="UP000050424"/>
    </source>
</evidence>
<dbReference type="CDD" id="cd03440">
    <property type="entry name" value="hot_dog"/>
    <property type="match status" value="1"/>
</dbReference>
<dbReference type="EMBL" id="LKCW01000002">
    <property type="protein sequence ID" value="KPM46155.1"/>
    <property type="molecule type" value="Genomic_DNA"/>
</dbReference>
<feature type="domain" description="Acyl-CoA thioesterase-like C-terminal" evidence="2">
    <location>
        <begin position="162"/>
        <end position="314"/>
    </location>
</feature>
<accession>A0A0P7BX74</accession>
<dbReference type="AlphaFoldDB" id="A0A0P7BX74"/>
<protein>
    <recommendedName>
        <fullName evidence="5">Thioesterase domain-containing protein</fullName>
    </recommendedName>
</protein>
<dbReference type="Proteomes" id="UP000050424">
    <property type="component" value="Unassembled WGS sequence"/>
</dbReference>
<dbReference type="PANTHER" id="PTHR38110:SF4">
    <property type="entry name" value="THIOESTERASE-LIKE SUPERFAMILY-DOMAIN-CONTAINING PROTEIN"/>
    <property type="match status" value="1"/>
</dbReference>
<comment type="caution">
    <text evidence="3">The sequence shown here is derived from an EMBL/GenBank/DDBJ whole genome shotgun (WGS) entry which is preliminary data.</text>
</comment>
<evidence type="ECO:0000259" key="1">
    <source>
        <dbReference type="Pfam" id="PF13622"/>
    </source>
</evidence>
<dbReference type="Pfam" id="PF20789">
    <property type="entry name" value="4HBT_3C"/>
    <property type="match status" value="1"/>
</dbReference>
<organism evidence="3 4">
    <name type="scientific">Neonectria ditissima</name>
    <dbReference type="NCBI Taxonomy" id="78410"/>
    <lineage>
        <taxon>Eukaryota</taxon>
        <taxon>Fungi</taxon>
        <taxon>Dikarya</taxon>
        <taxon>Ascomycota</taxon>
        <taxon>Pezizomycotina</taxon>
        <taxon>Sordariomycetes</taxon>
        <taxon>Hypocreomycetidae</taxon>
        <taxon>Hypocreales</taxon>
        <taxon>Nectriaceae</taxon>
        <taxon>Neonectria</taxon>
    </lineage>
</organism>
<dbReference type="InterPro" id="IPR052389">
    <property type="entry name" value="Sec_Metab_Biosynth-Assoc"/>
</dbReference>
<dbReference type="PANTHER" id="PTHR38110">
    <property type="entry name" value="CHROMOSOME 23, WHOLE GENOME SHOTGUN SEQUENCE"/>
    <property type="match status" value="1"/>
</dbReference>
<dbReference type="SUPFAM" id="SSF54637">
    <property type="entry name" value="Thioesterase/thiol ester dehydrase-isomerase"/>
    <property type="match status" value="2"/>
</dbReference>
<evidence type="ECO:0000313" key="3">
    <source>
        <dbReference type="EMBL" id="KPM46155.1"/>
    </source>
</evidence>
<evidence type="ECO:0008006" key="5">
    <source>
        <dbReference type="Google" id="ProtNLM"/>
    </source>
</evidence>
<evidence type="ECO:0000259" key="2">
    <source>
        <dbReference type="Pfam" id="PF20789"/>
    </source>
</evidence>
<reference evidence="3 4" key="1">
    <citation type="submission" date="2015-09" db="EMBL/GenBank/DDBJ databases">
        <title>Draft genome of a European isolate of the apple canker pathogen Neonectria ditissima.</title>
        <authorList>
            <person name="Gomez-Cortecero A."/>
            <person name="Harrison R.J."/>
            <person name="Armitage A.D."/>
        </authorList>
    </citation>
    <scope>NUCLEOTIDE SEQUENCE [LARGE SCALE GENOMIC DNA]</scope>
    <source>
        <strain evidence="3 4">R09/05</strain>
    </source>
</reference>
<gene>
    <name evidence="3" type="ORF">AK830_g252</name>
</gene>
<dbReference type="InterPro" id="IPR049450">
    <property type="entry name" value="ACOT8-like_C"/>
</dbReference>
<dbReference type="Pfam" id="PF13622">
    <property type="entry name" value="4HBT_3"/>
    <property type="match status" value="1"/>
</dbReference>
<dbReference type="STRING" id="78410.A0A0P7BX74"/>